<keyword evidence="5" id="KW-0963">Cytoplasm</keyword>
<evidence type="ECO:0000313" key="8">
    <source>
        <dbReference type="EMBL" id="CAE0278427.1"/>
    </source>
</evidence>
<protein>
    <recommendedName>
        <fullName evidence="4">TBCC domain-containing protein 1</fullName>
    </recommendedName>
</protein>
<dbReference type="GO" id="GO:0000922">
    <property type="term" value="C:spindle pole"/>
    <property type="evidence" value="ECO:0007669"/>
    <property type="project" value="UniProtKB-SubCell"/>
</dbReference>
<dbReference type="InterPro" id="IPR016098">
    <property type="entry name" value="CAP/MinC_C"/>
</dbReference>
<reference evidence="8" key="1">
    <citation type="submission" date="2021-01" db="EMBL/GenBank/DDBJ databases">
        <authorList>
            <person name="Corre E."/>
            <person name="Pelletier E."/>
            <person name="Niang G."/>
            <person name="Scheremetjew M."/>
            <person name="Finn R."/>
            <person name="Kale V."/>
            <person name="Holt S."/>
            <person name="Cochrane G."/>
            <person name="Meng A."/>
            <person name="Brown T."/>
            <person name="Cohen L."/>
        </authorList>
    </citation>
    <scope>NUCLEOTIDE SEQUENCE</scope>
    <source>
        <strain evidence="8">CCAP 955/1</strain>
    </source>
</reference>
<organism evidence="8">
    <name type="scientific">Spumella elongata</name>
    <dbReference type="NCBI Taxonomy" id="89044"/>
    <lineage>
        <taxon>Eukaryota</taxon>
        <taxon>Sar</taxon>
        <taxon>Stramenopiles</taxon>
        <taxon>Ochrophyta</taxon>
        <taxon>Chrysophyceae</taxon>
        <taxon>Chromulinales</taxon>
        <taxon>Chromulinaceae</taxon>
        <taxon>Spumella</taxon>
    </lineage>
</organism>
<evidence type="ECO:0000256" key="2">
    <source>
        <dbReference type="ARBA" id="ARBA00004647"/>
    </source>
</evidence>
<sequence length="336" mass="37188">MGLILCAGTSFSQVLPRLSESVPDFASRTTMPFKDLKRVVDKLLVWNDDMYTSVEHTLGVQATVEPGIPKAINVSGMSKTTWFQRPANGDIDVLNITCCSDCTIYVTGQARFCFISGCHDCTIIVSAVSGLCTIQNCEKVTVHVAAHCFKMDTCIDSSAYVFCHVAPILSGDSRGIKLAPFNVIYSQLENALKNAGMQLETEFVDVWAHPVCCTLGAPDETLGGRSGCLDDSPQNSTYHFVHPDNFQPVVVPEHDGQAMRREAQVPLVLPQVYDDALKTREEEIQAFQRLFAELTDESKRKKAQQAIQGHFREWLQATGKSRQLADLARQAQQEPR</sequence>
<dbReference type="InterPro" id="IPR017901">
    <property type="entry name" value="C-CAP_CF_C-like"/>
</dbReference>
<dbReference type="AlphaFoldDB" id="A0A7S3M2W2"/>
<evidence type="ECO:0000256" key="4">
    <source>
        <dbReference type="ARBA" id="ARBA00017559"/>
    </source>
</evidence>
<evidence type="ECO:0000256" key="5">
    <source>
        <dbReference type="ARBA" id="ARBA00022490"/>
    </source>
</evidence>
<comment type="subcellular location">
    <subcellularLocation>
        <location evidence="1">Cytoplasm</location>
        <location evidence="1">Cytoskeleton</location>
        <location evidence="1">Microtubule organizing center</location>
        <location evidence="1">Centrosome</location>
    </subcellularLocation>
    <subcellularLocation>
        <location evidence="2">Cytoplasm</location>
        <location evidence="2">Cytoskeleton</location>
        <location evidence="2">Spindle pole</location>
    </subcellularLocation>
</comment>
<name>A0A7S3M2W2_9STRA</name>
<dbReference type="InterPro" id="IPR012945">
    <property type="entry name" value="Tubulin-bd_cofactor_C_dom"/>
</dbReference>
<dbReference type="GO" id="GO:0005813">
    <property type="term" value="C:centrosome"/>
    <property type="evidence" value="ECO:0007669"/>
    <property type="project" value="UniProtKB-SubCell"/>
</dbReference>
<dbReference type="SMART" id="SM00673">
    <property type="entry name" value="CARP"/>
    <property type="match status" value="1"/>
</dbReference>
<dbReference type="PANTHER" id="PTHR16052">
    <property type="entry name" value="TBCC DOMAIN-CONTAINING PROTEIN 1"/>
    <property type="match status" value="1"/>
</dbReference>
<dbReference type="InterPro" id="IPR036223">
    <property type="entry name" value="CAP_C_sf"/>
</dbReference>
<feature type="domain" description="C-CAP/cofactor C-like" evidence="7">
    <location>
        <begin position="69"/>
        <end position="211"/>
    </location>
</feature>
<gene>
    <name evidence="8" type="ORF">SELO1098_LOCUS7259</name>
</gene>
<dbReference type="InterPro" id="IPR006599">
    <property type="entry name" value="CARP_motif"/>
</dbReference>
<dbReference type="PROSITE" id="PS51329">
    <property type="entry name" value="C_CAP_COFACTOR_C"/>
    <property type="match status" value="1"/>
</dbReference>
<dbReference type="SUPFAM" id="SSF69340">
    <property type="entry name" value="C-terminal domain of adenylylcyclase associated protein"/>
    <property type="match status" value="1"/>
</dbReference>
<dbReference type="EMBL" id="HBIC01014422">
    <property type="protein sequence ID" value="CAE0278427.1"/>
    <property type="molecule type" value="Transcribed_RNA"/>
</dbReference>
<dbReference type="Gene3D" id="2.160.20.70">
    <property type="match status" value="1"/>
</dbReference>
<dbReference type="Pfam" id="PF07986">
    <property type="entry name" value="TBCC"/>
    <property type="match status" value="1"/>
</dbReference>
<proteinExistence type="inferred from homology"/>
<evidence type="ECO:0000259" key="7">
    <source>
        <dbReference type="PROSITE" id="PS51329"/>
    </source>
</evidence>
<evidence type="ECO:0000256" key="6">
    <source>
        <dbReference type="ARBA" id="ARBA00023212"/>
    </source>
</evidence>
<evidence type="ECO:0000256" key="3">
    <source>
        <dbReference type="ARBA" id="ARBA00008848"/>
    </source>
</evidence>
<dbReference type="InterPro" id="IPR039589">
    <property type="entry name" value="TBCC1"/>
</dbReference>
<evidence type="ECO:0000256" key="1">
    <source>
        <dbReference type="ARBA" id="ARBA00004300"/>
    </source>
</evidence>
<dbReference type="PANTHER" id="PTHR16052:SF0">
    <property type="entry name" value="TBCC DOMAIN-CONTAINING PROTEIN 1"/>
    <property type="match status" value="1"/>
</dbReference>
<comment type="similarity">
    <text evidence="3">Belongs to the TBCC family.</text>
</comment>
<accession>A0A7S3M2W2</accession>
<keyword evidence="6" id="KW-0206">Cytoskeleton</keyword>